<dbReference type="InterPro" id="IPR031566">
    <property type="entry name" value="CitMHS_2"/>
</dbReference>
<dbReference type="AlphaFoldDB" id="A0A074VI79"/>
<keyword evidence="1" id="KW-0812">Transmembrane</keyword>
<dbReference type="EMBL" id="AVQL01000112">
    <property type="protein sequence ID" value="KEQ02095.1"/>
    <property type="molecule type" value="Genomic_DNA"/>
</dbReference>
<reference evidence="2 3" key="1">
    <citation type="journal article" date="2014" name="PLoS Genet.">
        <title>Hidden diversity in honey bee gut symbionts detected by single-cell genomics.</title>
        <authorList>
            <person name="Engel P."/>
            <person name="Stepanauskas R."/>
            <person name="Moran N."/>
        </authorList>
    </citation>
    <scope>NUCLEOTIDE SEQUENCE [LARGE SCALE GENOMIC DNA]</scope>
    <source>
        <strain evidence="2 3">SCGC AB-598-J21</strain>
    </source>
</reference>
<comment type="caution">
    <text evidence="2">The sequence shown here is derived from an EMBL/GenBank/DDBJ whole genome shotgun (WGS) entry which is preliminary data.</text>
</comment>
<proteinExistence type="predicted"/>
<dbReference type="Pfam" id="PF16980">
    <property type="entry name" value="CitMHS_2"/>
    <property type="match status" value="1"/>
</dbReference>
<keyword evidence="1" id="KW-1133">Transmembrane helix</keyword>
<accession>A0A074VI79</accession>
<evidence type="ECO:0000313" key="2">
    <source>
        <dbReference type="EMBL" id="KEQ02095.1"/>
    </source>
</evidence>
<feature type="transmembrane region" description="Helical" evidence="1">
    <location>
        <begin position="38"/>
        <end position="56"/>
    </location>
</feature>
<keyword evidence="1" id="KW-0472">Membrane</keyword>
<feature type="transmembrane region" description="Helical" evidence="1">
    <location>
        <begin position="12"/>
        <end position="31"/>
    </location>
</feature>
<feature type="non-terminal residue" evidence="2">
    <location>
        <position position="1"/>
    </location>
</feature>
<dbReference type="Proteomes" id="UP000027644">
    <property type="component" value="Unassembled WGS sequence"/>
</dbReference>
<name>A0A074VI79_9NEIS</name>
<sequence>KVLDSDVCSSDLFIGILFSIAFMPLFLSRLWHYHYGKIITFWTMLFILFALYSFGLQTTINLTAHAIIAEYIPFILLLLALFTVSGGILIKSDVLSTPKLYNYSLI</sequence>
<feature type="transmembrane region" description="Helical" evidence="1">
    <location>
        <begin position="68"/>
        <end position="90"/>
    </location>
</feature>
<evidence type="ECO:0000313" key="3">
    <source>
        <dbReference type="Proteomes" id="UP000027644"/>
    </source>
</evidence>
<gene>
    <name evidence="2" type="ORF">SASC598J21_001200</name>
</gene>
<evidence type="ECO:0000256" key="1">
    <source>
        <dbReference type="SAM" id="Phobius"/>
    </source>
</evidence>
<protein>
    <submittedName>
        <fullName evidence="2">Uncharacterized protein</fullName>
    </submittedName>
</protein>
<organism evidence="2 3">
    <name type="scientific">Snodgrassella alvi SCGC AB-598-J21</name>
    <dbReference type="NCBI Taxonomy" id="1385367"/>
    <lineage>
        <taxon>Bacteria</taxon>
        <taxon>Pseudomonadati</taxon>
        <taxon>Pseudomonadota</taxon>
        <taxon>Betaproteobacteria</taxon>
        <taxon>Neisseriales</taxon>
        <taxon>Neisseriaceae</taxon>
        <taxon>Snodgrassella</taxon>
    </lineage>
</organism>